<evidence type="ECO:0000259" key="7">
    <source>
        <dbReference type="PROSITE" id="PS50109"/>
    </source>
</evidence>
<dbReference type="PRINTS" id="PR00344">
    <property type="entry name" value="BCTRLSENSOR"/>
</dbReference>
<dbReference type="SUPFAM" id="SSF55874">
    <property type="entry name" value="ATPase domain of HSP90 chaperone/DNA topoisomerase II/histidine kinase"/>
    <property type="match status" value="1"/>
</dbReference>
<dbReference type="InterPro" id="IPR004358">
    <property type="entry name" value="Sig_transdc_His_kin-like_C"/>
</dbReference>
<keyword evidence="11" id="KW-1185">Reference proteome</keyword>
<dbReference type="PROSITE" id="PS50113">
    <property type="entry name" value="PAC"/>
    <property type="match status" value="3"/>
</dbReference>
<dbReference type="InterPro" id="IPR001610">
    <property type="entry name" value="PAC"/>
</dbReference>
<dbReference type="Pfam" id="PF08448">
    <property type="entry name" value="PAS_4"/>
    <property type="match status" value="2"/>
</dbReference>
<comment type="catalytic activity">
    <reaction evidence="1">
        <text>ATP + protein L-histidine = ADP + protein N-phospho-L-histidine.</text>
        <dbReference type="EC" id="2.7.13.3"/>
    </reaction>
</comment>
<evidence type="ECO:0000259" key="8">
    <source>
        <dbReference type="PROSITE" id="PS50112"/>
    </source>
</evidence>
<dbReference type="InterPro" id="IPR000700">
    <property type="entry name" value="PAS-assoc_C"/>
</dbReference>
<feature type="domain" description="PAC" evidence="9">
    <location>
        <begin position="488"/>
        <end position="540"/>
    </location>
</feature>
<comment type="caution">
    <text evidence="10">The sequence shown here is derived from an EMBL/GenBank/DDBJ whole genome shotgun (WGS) entry which is preliminary data.</text>
</comment>
<dbReference type="InterPro" id="IPR052162">
    <property type="entry name" value="Sensor_kinase/Photoreceptor"/>
</dbReference>
<evidence type="ECO:0000256" key="3">
    <source>
        <dbReference type="ARBA" id="ARBA00022553"/>
    </source>
</evidence>
<feature type="domain" description="Histidine kinase" evidence="7">
    <location>
        <begin position="569"/>
        <end position="794"/>
    </location>
</feature>
<dbReference type="EMBL" id="JAASQJ010000002">
    <property type="protein sequence ID" value="NIJ53129.1"/>
    <property type="molecule type" value="Genomic_DNA"/>
</dbReference>
<keyword evidence="5" id="KW-0418">Kinase</keyword>
<dbReference type="InterPro" id="IPR003661">
    <property type="entry name" value="HisK_dim/P_dom"/>
</dbReference>
<keyword evidence="4" id="KW-0808">Transferase</keyword>
<feature type="compositionally biased region" description="Polar residues" evidence="6">
    <location>
        <begin position="1"/>
        <end position="21"/>
    </location>
</feature>
<dbReference type="SMART" id="SM00388">
    <property type="entry name" value="HisKA"/>
    <property type="match status" value="1"/>
</dbReference>
<dbReference type="Gene3D" id="2.10.70.100">
    <property type="match status" value="1"/>
</dbReference>
<dbReference type="CDD" id="cd00082">
    <property type="entry name" value="HisKA"/>
    <property type="match status" value="1"/>
</dbReference>
<dbReference type="Pfam" id="PF08447">
    <property type="entry name" value="PAS_3"/>
    <property type="match status" value="2"/>
</dbReference>
<dbReference type="PROSITE" id="PS50109">
    <property type="entry name" value="HIS_KIN"/>
    <property type="match status" value="1"/>
</dbReference>
<dbReference type="SMART" id="SM00086">
    <property type="entry name" value="PAC"/>
    <property type="match status" value="3"/>
</dbReference>
<dbReference type="EC" id="2.7.13.3" evidence="2"/>
<organism evidence="10 11">
    <name type="scientific">Dyadobacter arcticus</name>
    <dbReference type="NCBI Taxonomy" id="1078754"/>
    <lineage>
        <taxon>Bacteria</taxon>
        <taxon>Pseudomonadati</taxon>
        <taxon>Bacteroidota</taxon>
        <taxon>Cytophagia</taxon>
        <taxon>Cytophagales</taxon>
        <taxon>Spirosomataceae</taxon>
        <taxon>Dyadobacter</taxon>
    </lineage>
</organism>
<evidence type="ECO:0000256" key="2">
    <source>
        <dbReference type="ARBA" id="ARBA00012438"/>
    </source>
</evidence>
<proteinExistence type="predicted"/>
<dbReference type="Gene3D" id="3.30.565.10">
    <property type="entry name" value="Histidine kinase-like ATPase, C-terminal domain"/>
    <property type="match status" value="1"/>
</dbReference>
<reference evidence="10 11" key="1">
    <citation type="submission" date="2020-03" db="EMBL/GenBank/DDBJ databases">
        <title>Genomic Encyclopedia of Type Strains, Phase IV (KMG-IV): sequencing the most valuable type-strain genomes for metagenomic binning, comparative biology and taxonomic classification.</title>
        <authorList>
            <person name="Goeker M."/>
        </authorList>
    </citation>
    <scope>NUCLEOTIDE SEQUENCE [LARGE SCALE GENOMIC DNA]</scope>
    <source>
        <strain evidence="10 11">DSM 102865</strain>
    </source>
</reference>
<dbReference type="NCBIfam" id="TIGR00229">
    <property type="entry name" value="sensory_box"/>
    <property type="match status" value="3"/>
</dbReference>
<dbReference type="InterPro" id="IPR035965">
    <property type="entry name" value="PAS-like_dom_sf"/>
</dbReference>
<dbReference type="Gene3D" id="3.30.450.20">
    <property type="entry name" value="PAS domain"/>
    <property type="match status" value="4"/>
</dbReference>
<feature type="domain" description="PAS" evidence="8">
    <location>
        <begin position="415"/>
        <end position="485"/>
    </location>
</feature>
<name>A0ABX0UM00_9BACT</name>
<evidence type="ECO:0000313" key="11">
    <source>
        <dbReference type="Proteomes" id="UP001179181"/>
    </source>
</evidence>
<sequence length="794" mass="90191">MSTLTESGQPIQGQTNSVENHLSSDSESRFRNVMKQAPVGIIILRGPDFFVEIANDSYLAIVDRTEAELIGKPLFDALPEAKKFVGPILAEVLQTGVPFNGNEFEIILKRSGQPEQCYFNFVYQPLFEGTGEVSGIIVVATEVTEQVLSKQALQRSENQFRNLVTQSQFAKAVFRGEDFVISIANETMLKDLWRRDLNEVIGRKLFDVFPELRNQKFAKILNDVYSKGIVHRENEALAYVDGPGGLKEYYLDFQYAPMFEVDGSVSGIMVSVNDVSDKVRFRQQIAEAADRLSLATDGTKLATWDLNLETRDIIHSGRLASIFGYPESTVFTHLELRNHVHPDDRVAIVEKAFQIALETGTYYYEARVVHPDNSVHWVRTQGKVLYKENHVPHRMLGTMMDITDRKEAELALKTSEGKFRTLADSMPQFVWTGEATGHLNYFNQSVYDYSGLSPQQIRDEGWLQIVHPDDRAENIRLWTKAITHGSDFLFEHRFRRNDGVYRWQLSRAIPQRNPDGSIQMWVGTSTDIHDSKLFIDQLETKVQLRTKELTIANNELVRTNMELAQFAYVASHDLQEPLRKIQTFATRLLETESENLTDKGRDYFERMQASSTRMQQLIVDLLAFSRANAVEKHFEKIDLNLLLGNVKEQLGDLIVQKNASVICDVLPVRNVIVYQFEQLFMNLITNALKFTKAGTPPIIEVRTGRIAGALIPFETDPQIEYEFISVSDNGIGFDPQFKDRIFQVFQRLHSRSAYEGTGIGLAICKKIVDNHSGMIDAVGEPGIGATFIIYLPVY</sequence>
<feature type="domain" description="PAC" evidence="9">
    <location>
        <begin position="362"/>
        <end position="414"/>
    </location>
</feature>
<evidence type="ECO:0000256" key="5">
    <source>
        <dbReference type="ARBA" id="ARBA00022777"/>
    </source>
</evidence>
<dbReference type="InterPro" id="IPR000014">
    <property type="entry name" value="PAS"/>
</dbReference>
<feature type="region of interest" description="Disordered" evidence="6">
    <location>
        <begin position="1"/>
        <end position="24"/>
    </location>
</feature>
<keyword evidence="3" id="KW-0597">Phosphoprotein</keyword>
<dbReference type="SMART" id="SM00091">
    <property type="entry name" value="PAS"/>
    <property type="match status" value="3"/>
</dbReference>
<feature type="domain" description="PAC" evidence="9">
    <location>
        <begin position="100"/>
        <end position="155"/>
    </location>
</feature>
<accession>A0ABX0UM00</accession>
<dbReference type="RefSeq" id="WP_310588542.1">
    <property type="nucleotide sequence ID" value="NZ_JAASQJ010000002.1"/>
</dbReference>
<evidence type="ECO:0000256" key="1">
    <source>
        <dbReference type="ARBA" id="ARBA00000085"/>
    </source>
</evidence>
<evidence type="ECO:0000256" key="4">
    <source>
        <dbReference type="ARBA" id="ARBA00022679"/>
    </source>
</evidence>
<gene>
    <name evidence="10" type="ORF">FHS68_002299</name>
</gene>
<dbReference type="Gene3D" id="1.10.287.130">
    <property type="match status" value="1"/>
</dbReference>
<dbReference type="InterPro" id="IPR036890">
    <property type="entry name" value="HATPase_C_sf"/>
</dbReference>
<protein>
    <recommendedName>
        <fullName evidence="2">histidine kinase</fullName>
        <ecNumber evidence="2">2.7.13.3</ecNumber>
    </recommendedName>
</protein>
<dbReference type="SMART" id="SM00387">
    <property type="entry name" value="HATPase_c"/>
    <property type="match status" value="1"/>
</dbReference>
<dbReference type="PROSITE" id="PS50112">
    <property type="entry name" value="PAS"/>
    <property type="match status" value="2"/>
</dbReference>
<dbReference type="InterPro" id="IPR013655">
    <property type="entry name" value="PAS_fold_3"/>
</dbReference>
<dbReference type="SUPFAM" id="SSF47384">
    <property type="entry name" value="Homodimeric domain of signal transducing histidine kinase"/>
    <property type="match status" value="1"/>
</dbReference>
<dbReference type="InterPro" id="IPR005467">
    <property type="entry name" value="His_kinase_dom"/>
</dbReference>
<dbReference type="InterPro" id="IPR036097">
    <property type="entry name" value="HisK_dim/P_sf"/>
</dbReference>
<dbReference type="SUPFAM" id="SSF55785">
    <property type="entry name" value="PYP-like sensor domain (PAS domain)"/>
    <property type="match status" value="4"/>
</dbReference>
<feature type="domain" description="PAS" evidence="8">
    <location>
        <begin position="316"/>
        <end position="360"/>
    </location>
</feature>
<evidence type="ECO:0000313" key="10">
    <source>
        <dbReference type="EMBL" id="NIJ53129.1"/>
    </source>
</evidence>
<evidence type="ECO:0000256" key="6">
    <source>
        <dbReference type="SAM" id="MobiDB-lite"/>
    </source>
</evidence>
<dbReference type="Pfam" id="PF02518">
    <property type="entry name" value="HATPase_c"/>
    <property type="match status" value="1"/>
</dbReference>
<dbReference type="Proteomes" id="UP001179181">
    <property type="component" value="Unassembled WGS sequence"/>
</dbReference>
<evidence type="ECO:0000259" key="9">
    <source>
        <dbReference type="PROSITE" id="PS50113"/>
    </source>
</evidence>
<dbReference type="InterPro" id="IPR013656">
    <property type="entry name" value="PAS_4"/>
</dbReference>
<dbReference type="PANTHER" id="PTHR43304:SF1">
    <property type="entry name" value="PAC DOMAIN-CONTAINING PROTEIN"/>
    <property type="match status" value="1"/>
</dbReference>
<dbReference type="CDD" id="cd00130">
    <property type="entry name" value="PAS"/>
    <property type="match status" value="3"/>
</dbReference>
<dbReference type="InterPro" id="IPR003594">
    <property type="entry name" value="HATPase_dom"/>
</dbReference>
<dbReference type="PANTHER" id="PTHR43304">
    <property type="entry name" value="PHYTOCHROME-LIKE PROTEIN CPH1"/>
    <property type="match status" value="1"/>
</dbReference>
<dbReference type="Pfam" id="PF00512">
    <property type="entry name" value="HisKA"/>
    <property type="match status" value="1"/>
</dbReference>